<evidence type="ECO:0000256" key="8">
    <source>
        <dbReference type="ARBA" id="ARBA00024799"/>
    </source>
</evidence>
<dbReference type="InterPro" id="IPR042114">
    <property type="entry name" value="GatB_C_1"/>
</dbReference>
<keyword evidence="4 12" id="KW-0436">Ligase</keyword>
<dbReference type="InterPro" id="IPR003789">
    <property type="entry name" value="Asn/Gln_tRNA_amidoTrase-B-like"/>
</dbReference>
<evidence type="ECO:0000313" key="13">
    <source>
        <dbReference type="Proteomes" id="UP000249739"/>
    </source>
</evidence>
<evidence type="ECO:0000256" key="9">
    <source>
        <dbReference type="ARBA" id="ARBA00047380"/>
    </source>
</evidence>
<dbReference type="InterPro" id="IPR017959">
    <property type="entry name" value="Asn/Gln-tRNA_amidoTrfase_suB/E"/>
</dbReference>
<evidence type="ECO:0000256" key="5">
    <source>
        <dbReference type="ARBA" id="ARBA00022741"/>
    </source>
</evidence>
<dbReference type="Pfam" id="PF02637">
    <property type="entry name" value="GatB_Yqey"/>
    <property type="match status" value="1"/>
</dbReference>
<comment type="caution">
    <text evidence="12">The sequence shown here is derived from an EMBL/GenBank/DDBJ whole genome shotgun (WGS) entry which is preliminary data.</text>
</comment>
<reference evidence="12 13" key="1">
    <citation type="submission" date="2017-08" db="EMBL/GenBank/DDBJ databases">
        <title>Infants hospitalized years apart are colonized by the same room-sourced microbial strains.</title>
        <authorList>
            <person name="Brooks B."/>
            <person name="Olm M.R."/>
            <person name="Firek B.A."/>
            <person name="Baker R."/>
            <person name="Thomas B.C."/>
            <person name="Morowitz M.J."/>
            <person name="Banfield J.F."/>
        </authorList>
    </citation>
    <scope>NUCLEOTIDE SEQUENCE [LARGE SCALE GENOMIC DNA]</scope>
    <source>
        <strain evidence="12">S2_006_000_R2_64</strain>
    </source>
</reference>
<keyword evidence="6" id="KW-0067">ATP-binding</keyword>
<keyword evidence="12" id="KW-0808">Transferase</keyword>
<dbReference type="FunFam" id="1.10.150.380:FF:000001">
    <property type="entry name" value="Aspartyl/glutamyl-tRNA(Asn/Gln) amidotransferase subunit B"/>
    <property type="match status" value="1"/>
</dbReference>
<dbReference type="GO" id="GO:0005524">
    <property type="term" value="F:ATP binding"/>
    <property type="evidence" value="ECO:0007669"/>
    <property type="project" value="UniProtKB-KW"/>
</dbReference>
<dbReference type="FunFam" id="1.10.10.410:FF:000001">
    <property type="entry name" value="Aspartyl/glutamyl-tRNA(Asn/Gln) amidotransferase subunit B"/>
    <property type="match status" value="1"/>
</dbReference>
<dbReference type="InterPro" id="IPR018027">
    <property type="entry name" value="Asn/Gln_amidotransferase"/>
</dbReference>
<feature type="non-terminal residue" evidence="12">
    <location>
        <position position="1"/>
    </location>
</feature>
<evidence type="ECO:0000256" key="2">
    <source>
        <dbReference type="ARBA" id="ARBA00011123"/>
    </source>
</evidence>
<evidence type="ECO:0000313" key="12">
    <source>
        <dbReference type="EMBL" id="PZP53753.1"/>
    </source>
</evidence>
<dbReference type="GO" id="GO:0050567">
    <property type="term" value="F:glutaminyl-tRNA synthase (glutamine-hydrolyzing) activity"/>
    <property type="evidence" value="ECO:0007669"/>
    <property type="project" value="RHEA"/>
</dbReference>
<dbReference type="Gene3D" id="1.10.10.410">
    <property type="match status" value="1"/>
</dbReference>
<dbReference type="GO" id="GO:0016740">
    <property type="term" value="F:transferase activity"/>
    <property type="evidence" value="ECO:0007669"/>
    <property type="project" value="UniProtKB-KW"/>
</dbReference>
<comment type="subunit">
    <text evidence="2">Heterotrimer of A, B and C subunits.</text>
</comment>
<comment type="function">
    <text evidence="8">Allows the formation of correctly charged Asn-tRNA(Asn) or Gln-tRNA(Gln) through the transamidation of misacylated Asp-tRNA(Asn) or Glu-tRNA(Gln) in organisms which lack either or both of asparaginyl-tRNA or glutaminyl-tRNA synthetases. The reaction takes place in the presence of glutamine and ATP through an activated phospho-Asp-tRNA(Asn) or phospho-Glu-tRNA(Gln).</text>
</comment>
<evidence type="ECO:0000256" key="1">
    <source>
        <dbReference type="ARBA" id="ARBA00005306"/>
    </source>
</evidence>
<evidence type="ECO:0000256" key="4">
    <source>
        <dbReference type="ARBA" id="ARBA00022598"/>
    </source>
</evidence>
<dbReference type="GO" id="GO:0050566">
    <property type="term" value="F:asparaginyl-tRNA synthase (glutamine-hydrolyzing) activity"/>
    <property type="evidence" value="ECO:0007669"/>
    <property type="project" value="RHEA"/>
</dbReference>
<protein>
    <recommendedName>
        <fullName evidence="3">Aspartyl/glutamyl-tRNA(Asn/Gln) amidotransferase subunit B</fullName>
    </recommendedName>
</protein>
<comment type="catalytic activity">
    <reaction evidence="10">
        <text>L-glutamyl-tRNA(Gln) + L-glutamine + ATP + H2O = L-glutaminyl-tRNA(Gln) + L-glutamate + ADP + phosphate + H(+)</text>
        <dbReference type="Rhea" id="RHEA:17521"/>
        <dbReference type="Rhea" id="RHEA-COMP:9681"/>
        <dbReference type="Rhea" id="RHEA-COMP:9684"/>
        <dbReference type="ChEBI" id="CHEBI:15377"/>
        <dbReference type="ChEBI" id="CHEBI:15378"/>
        <dbReference type="ChEBI" id="CHEBI:29985"/>
        <dbReference type="ChEBI" id="CHEBI:30616"/>
        <dbReference type="ChEBI" id="CHEBI:43474"/>
        <dbReference type="ChEBI" id="CHEBI:58359"/>
        <dbReference type="ChEBI" id="CHEBI:78520"/>
        <dbReference type="ChEBI" id="CHEBI:78521"/>
        <dbReference type="ChEBI" id="CHEBI:456216"/>
    </reaction>
</comment>
<dbReference type="SMART" id="SM00845">
    <property type="entry name" value="GatB_Yqey"/>
    <property type="match status" value="1"/>
</dbReference>
<dbReference type="Gene3D" id="1.10.150.380">
    <property type="entry name" value="GatB domain, N-terminal subdomain"/>
    <property type="match status" value="1"/>
</dbReference>
<proteinExistence type="inferred from homology"/>
<evidence type="ECO:0000259" key="11">
    <source>
        <dbReference type="SMART" id="SM00845"/>
    </source>
</evidence>
<comment type="similarity">
    <text evidence="1">Belongs to the GatB/GatE family. GatB subfamily.</text>
</comment>
<evidence type="ECO:0000256" key="7">
    <source>
        <dbReference type="ARBA" id="ARBA00022917"/>
    </source>
</evidence>
<keyword evidence="7" id="KW-0648">Protein biosynthesis</keyword>
<dbReference type="PANTHER" id="PTHR11659:SF0">
    <property type="entry name" value="GLUTAMYL-TRNA(GLN) AMIDOTRANSFERASE SUBUNIT B, MITOCHONDRIAL"/>
    <property type="match status" value="1"/>
</dbReference>
<evidence type="ECO:0000256" key="10">
    <source>
        <dbReference type="ARBA" id="ARBA00047913"/>
    </source>
</evidence>
<dbReference type="GO" id="GO:0006412">
    <property type="term" value="P:translation"/>
    <property type="evidence" value="ECO:0007669"/>
    <property type="project" value="UniProtKB-KW"/>
</dbReference>
<sequence>PELPDQKKHRFMSEYGLSPYDSMVLIAERSRATFYETATKGGDSKITANWVINELLGALNKQGKTLDQSPITAEQLGGLVALITDNTISGKIAKDVFADMMESGKNAADIVESKGLKQVTDTGAIEKIVDEVIAENPDNVAAYKSGKDKLFGFFVGSVMKKSQGKANPDIVNELLKKKLS</sequence>
<name>A0A2W5FFL7_9BACT</name>
<dbReference type="GO" id="GO:0070681">
    <property type="term" value="P:glutaminyl-tRNAGln biosynthesis via transamidation"/>
    <property type="evidence" value="ECO:0007669"/>
    <property type="project" value="TreeGrafter"/>
</dbReference>
<gene>
    <name evidence="12" type="primary">gatB</name>
    <name evidence="12" type="ORF">DI586_10680</name>
</gene>
<feature type="domain" description="Asn/Gln amidotransferase" evidence="11">
    <location>
        <begin position="33"/>
        <end position="179"/>
    </location>
</feature>
<dbReference type="InterPro" id="IPR023168">
    <property type="entry name" value="GatB_Yqey_C_2"/>
</dbReference>
<organism evidence="12 13">
    <name type="scientific">Micavibrio aeruginosavorus</name>
    <dbReference type="NCBI Taxonomy" id="349221"/>
    <lineage>
        <taxon>Bacteria</taxon>
        <taxon>Pseudomonadati</taxon>
        <taxon>Bdellovibrionota</taxon>
        <taxon>Bdellovibrionia</taxon>
        <taxon>Bdellovibrionales</taxon>
        <taxon>Pseudobdellovibrionaceae</taxon>
        <taxon>Micavibrio</taxon>
    </lineage>
</organism>
<comment type="catalytic activity">
    <reaction evidence="9">
        <text>L-aspartyl-tRNA(Asn) + L-glutamine + ATP + H2O = L-asparaginyl-tRNA(Asn) + L-glutamate + ADP + phosphate + 2 H(+)</text>
        <dbReference type="Rhea" id="RHEA:14513"/>
        <dbReference type="Rhea" id="RHEA-COMP:9674"/>
        <dbReference type="Rhea" id="RHEA-COMP:9677"/>
        <dbReference type="ChEBI" id="CHEBI:15377"/>
        <dbReference type="ChEBI" id="CHEBI:15378"/>
        <dbReference type="ChEBI" id="CHEBI:29985"/>
        <dbReference type="ChEBI" id="CHEBI:30616"/>
        <dbReference type="ChEBI" id="CHEBI:43474"/>
        <dbReference type="ChEBI" id="CHEBI:58359"/>
        <dbReference type="ChEBI" id="CHEBI:78515"/>
        <dbReference type="ChEBI" id="CHEBI:78516"/>
        <dbReference type="ChEBI" id="CHEBI:456216"/>
    </reaction>
</comment>
<dbReference type="PANTHER" id="PTHR11659">
    <property type="entry name" value="GLUTAMYL-TRNA GLN AMIDOTRANSFERASE SUBUNIT B MITOCHONDRIAL AND PROKARYOTIC PET112-RELATED"/>
    <property type="match status" value="1"/>
</dbReference>
<dbReference type="AlphaFoldDB" id="A0A2W5FFL7"/>
<dbReference type="EMBL" id="QFOT01000166">
    <property type="protein sequence ID" value="PZP53753.1"/>
    <property type="molecule type" value="Genomic_DNA"/>
</dbReference>
<accession>A0A2W5FFL7</accession>
<evidence type="ECO:0000256" key="3">
    <source>
        <dbReference type="ARBA" id="ARBA00016923"/>
    </source>
</evidence>
<dbReference type="SUPFAM" id="SSF89095">
    <property type="entry name" value="GatB/YqeY motif"/>
    <property type="match status" value="1"/>
</dbReference>
<evidence type="ECO:0000256" key="6">
    <source>
        <dbReference type="ARBA" id="ARBA00022840"/>
    </source>
</evidence>
<dbReference type="Proteomes" id="UP000249739">
    <property type="component" value="Unassembled WGS sequence"/>
</dbReference>
<keyword evidence="5" id="KW-0547">Nucleotide-binding</keyword>